<dbReference type="AlphaFoldDB" id="A0A6C0KNP0"/>
<reference evidence="1" key="1">
    <citation type="journal article" date="2020" name="Nature">
        <title>Giant virus diversity and host interactions through global metagenomics.</title>
        <authorList>
            <person name="Schulz F."/>
            <person name="Roux S."/>
            <person name="Paez-Espino D."/>
            <person name="Jungbluth S."/>
            <person name="Walsh D.A."/>
            <person name="Denef V.J."/>
            <person name="McMahon K.D."/>
            <person name="Konstantinidis K.T."/>
            <person name="Eloe-Fadrosh E.A."/>
            <person name="Kyrpides N.C."/>
            <person name="Woyke T."/>
        </authorList>
    </citation>
    <scope>NUCLEOTIDE SEQUENCE</scope>
    <source>
        <strain evidence="1">GVMAG-S-3300013006-158</strain>
    </source>
</reference>
<evidence type="ECO:0000313" key="1">
    <source>
        <dbReference type="EMBL" id="QHU18893.1"/>
    </source>
</evidence>
<accession>A0A6C0KNP0</accession>
<proteinExistence type="predicted"/>
<name>A0A6C0KNP0_9ZZZZ</name>
<organism evidence="1">
    <name type="scientific">viral metagenome</name>
    <dbReference type="NCBI Taxonomy" id="1070528"/>
    <lineage>
        <taxon>unclassified sequences</taxon>
        <taxon>metagenomes</taxon>
        <taxon>organismal metagenomes</taxon>
    </lineage>
</organism>
<protein>
    <submittedName>
        <fullName evidence="1">Uncharacterized protein</fullName>
    </submittedName>
</protein>
<sequence>MVVCYTSKMYHTLIDNVKAWIDQKVVEGDGMLLRGWAFSEDNGVCPIRCRYESTIRSVDIEIRKDIVDRFARPNIILSGWKIHVPLHKYIDFQIKLGSEWCTFLSYHSAPQTMKPILEADTDTDTETKTPVELPPIQNTVINPPVFVPNSSNVQIISFDSRSSPSNVFIVDQFYDRPDEVRLFGVSSLQSSNSNAVDSIKSNLSLQQNIQNIIGRPIKSFSQYEENGRFSLSHRTTPVSLDTKPYQYAGVVFLTPNAPVTAGITMYRSKTNSTEVEAVDIVGNVYNRIVLFNAKTIHSVTHHFGSEMEEGRLIQQFAFDLL</sequence>
<dbReference type="EMBL" id="MN740941">
    <property type="protein sequence ID" value="QHU18893.1"/>
    <property type="molecule type" value="Genomic_DNA"/>
</dbReference>